<name>A0ABR4B7T7_9LECA</name>
<evidence type="ECO:0000313" key="1">
    <source>
        <dbReference type="EMBL" id="KAL2053923.1"/>
    </source>
</evidence>
<accession>A0ABR4B7T7</accession>
<proteinExistence type="predicted"/>
<dbReference type="Proteomes" id="UP001590951">
    <property type="component" value="Unassembled WGS sequence"/>
</dbReference>
<sequence length="219" mass="24932">MSGVGRLRDGNYTAKVLASGLIRRLPQSNPIDAKLKPIQSTALKKLHSRACNIRSIRLKKDFRLKSFFRLFNLYFFRGFLGNQINFKWAEVRPNQPTWSGRAILQADARGHQSVLIRIRRPSKEHWGETTVQEVLATLLVEMVNAMFLLHACDCPSCLGIGQELSKAKLIAALEEEANRSLTSFTKPWQLQDPFGDKTLSFQQQQKFTTQASNGIEERE</sequence>
<evidence type="ECO:0000313" key="2">
    <source>
        <dbReference type="Proteomes" id="UP001590951"/>
    </source>
</evidence>
<organism evidence="1 2">
    <name type="scientific">Lepraria finkii</name>
    <dbReference type="NCBI Taxonomy" id="1340010"/>
    <lineage>
        <taxon>Eukaryota</taxon>
        <taxon>Fungi</taxon>
        <taxon>Dikarya</taxon>
        <taxon>Ascomycota</taxon>
        <taxon>Pezizomycotina</taxon>
        <taxon>Lecanoromycetes</taxon>
        <taxon>OSLEUM clade</taxon>
        <taxon>Lecanoromycetidae</taxon>
        <taxon>Lecanorales</taxon>
        <taxon>Lecanorineae</taxon>
        <taxon>Stereocaulaceae</taxon>
        <taxon>Lepraria</taxon>
    </lineage>
</organism>
<comment type="caution">
    <text evidence="1">The sequence shown here is derived from an EMBL/GenBank/DDBJ whole genome shotgun (WGS) entry which is preliminary data.</text>
</comment>
<keyword evidence="2" id="KW-1185">Reference proteome</keyword>
<reference evidence="1 2" key="1">
    <citation type="submission" date="2024-09" db="EMBL/GenBank/DDBJ databases">
        <title>Rethinking Asexuality: The Enigmatic Case of Functional Sexual Genes in Lepraria (Stereocaulaceae).</title>
        <authorList>
            <person name="Doellman M."/>
            <person name="Sun Y."/>
            <person name="Barcenas-Pena A."/>
            <person name="Lumbsch H.T."/>
            <person name="Grewe F."/>
        </authorList>
    </citation>
    <scope>NUCLEOTIDE SEQUENCE [LARGE SCALE GENOMIC DNA]</scope>
    <source>
        <strain evidence="1 2">Grewe 0041</strain>
    </source>
</reference>
<gene>
    <name evidence="1" type="ORF">ABVK25_005852</name>
</gene>
<protein>
    <submittedName>
        <fullName evidence="1">Uncharacterized protein</fullName>
    </submittedName>
</protein>
<dbReference type="EMBL" id="JBHFEH010000018">
    <property type="protein sequence ID" value="KAL2053923.1"/>
    <property type="molecule type" value="Genomic_DNA"/>
</dbReference>